<dbReference type="EMBL" id="AP026866">
    <property type="protein sequence ID" value="BDS06293.1"/>
    <property type="molecule type" value="Genomic_DNA"/>
</dbReference>
<proteinExistence type="predicted"/>
<name>A0AAT9FJU8_9BACT</name>
<protein>
    <submittedName>
        <fullName evidence="1">Uncharacterized protein</fullName>
    </submittedName>
</protein>
<sequence>MKPSTTNGWQADVSLLGLMMNDINELDGKCRQPCLIFNEPSVAPYCSLGQEFQIICGVYE</sequence>
<reference evidence="1" key="1">
    <citation type="submission" date="2024-07" db="EMBL/GenBank/DDBJ databases">
        <title>Complete genome sequence of Verrucomicrobiaceae bacterium NT6N.</title>
        <authorList>
            <person name="Huang C."/>
            <person name="Takami H."/>
            <person name="Hamasaki K."/>
        </authorList>
    </citation>
    <scope>NUCLEOTIDE SEQUENCE</scope>
    <source>
        <strain evidence="1">NT6N</strain>
    </source>
</reference>
<organism evidence="1">
    <name type="scientific">Oceaniferula spumae</name>
    <dbReference type="NCBI Taxonomy" id="2979115"/>
    <lineage>
        <taxon>Bacteria</taxon>
        <taxon>Pseudomonadati</taxon>
        <taxon>Verrucomicrobiota</taxon>
        <taxon>Verrucomicrobiia</taxon>
        <taxon>Verrucomicrobiales</taxon>
        <taxon>Verrucomicrobiaceae</taxon>
        <taxon>Oceaniferula</taxon>
    </lineage>
</organism>
<gene>
    <name evidence="1" type="ORF">NT6N_13330</name>
</gene>
<accession>A0AAT9FJU8</accession>
<dbReference type="KEGG" id="osu:NT6N_13330"/>
<dbReference type="AlphaFoldDB" id="A0AAT9FJU8"/>
<evidence type="ECO:0000313" key="1">
    <source>
        <dbReference type="EMBL" id="BDS06293.1"/>
    </source>
</evidence>